<organism evidence="3 4">
    <name type="scientific">Capsicum annuum</name>
    <name type="common">Capsicum pepper</name>
    <dbReference type="NCBI Taxonomy" id="4072"/>
    <lineage>
        <taxon>Eukaryota</taxon>
        <taxon>Viridiplantae</taxon>
        <taxon>Streptophyta</taxon>
        <taxon>Embryophyta</taxon>
        <taxon>Tracheophyta</taxon>
        <taxon>Spermatophyta</taxon>
        <taxon>Magnoliopsida</taxon>
        <taxon>eudicotyledons</taxon>
        <taxon>Gunneridae</taxon>
        <taxon>Pentapetalae</taxon>
        <taxon>asterids</taxon>
        <taxon>lamiids</taxon>
        <taxon>Solanales</taxon>
        <taxon>Solanaceae</taxon>
        <taxon>Solanoideae</taxon>
        <taxon>Capsiceae</taxon>
        <taxon>Capsicum</taxon>
    </lineage>
</organism>
<dbReference type="Proteomes" id="UP000222542">
    <property type="component" value="Unassembled WGS sequence"/>
</dbReference>
<protein>
    <recommendedName>
        <fullName evidence="2">Retroviral polymerase SH3-like domain-containing protein</fullName>
    </recommendedName>
</protein>
<keyword evidence="4" id="KW-1185">Reference proteome</keyword>
<sequence length="180" mass="21099">MPLSQNGYKCYDPNTMKAIVTMDVTFSKSQLFFRTHLQGEKHSEQTWDNKDPHDLTCQKQKDSGFIIDIGYSTFDNNILDKVRDPNSNSENKEIKTIERFHDIINDKDREQTKELQVNIRRNRNKEKETKDSHRNQVSTPQDLTDIQGMEIPTNVQDALNVPEWKEAILEEMNALERNET</sequence>
<dbReference type="AlphaFoldDB" id="A0A2G2Y8U1"/>
<dbReference type="Gramene" id="PHT65971">
    <property type="protein sequence ID" value="PHT65971"/>
    <property type="gene ID" value="T459_30396"/>
</dbReference>
<dbReference type="EMBL" id="AYRZ02000012">
    <property type="protein sequence ID" value="PHT65971.1"/>
    <property type="molecule type" value="Genomic_DNA"/>
</dbReference>
<gene>
    <name evidence="3" type="ORF">T459_30396</name>
</gene>
<feature type="compositionally biased region" description="Basic and acidic residues" evidence="1">
    <location>
        <begin position="125"/>
        <end position="134"/>
    </location>
</feature>
<comment type="caution">
    <text evidence="3">The sequence shown here is derived from an EMBL/GenBank/DDBJ whole genome shotgun (WGS) entry which is preliminary data.</text>
</comment>
<feature type="compositionally biased region" description="Polar residues" evidence="1">
    <location>
        <begin position="135"/>
        <end position="144"/>
    </location>
</feature>
<proteinExistence type="predicted"/>
<reference evidence="3 4" key="2">
    <citation type="journal article" date="2017" name="Genome Biol.">
        <title>New reference genome sequences of hot pepper reveal the massive evolution of plant disease-resistance genes by retroduplication.</title>
        <authorList>
            <person name="Kim S."/>
            <person name="Park J."/>
            <person name="Yeom S.I."/>
            <person name="Kim Y.M."/>
            <person name="Seo E."/>
            <person name="Kim K.T."/>
            <person name="Kim M.S."/>
            <person name="Lee J.M."/>
            <person name="Cheong K."/>
            <person name="Shin H.S."/>
            <person name="Kim S.B."/>
            <person name="Han K."/>
            <person name="Lee J."/>
            <person name="Park M."/>
            <person name="Lee H.A."/>
            <person name="Lee H.Y."/>
            <person name="Lee Y."/>
            <person name="Oh S."/>
            <person name="Lee J.H."/>
            <person name="Choi E."/>
            <person name="Choi E."/>
            <person name="Lee S.E."/>
            <person name="Jeon J."/>
            <person name="Kim H."/>
            <person name="Choi G."/>
            <person name="Song H."/>
            <person name="Lee J."/>
            <person name="Lee S.C."/>
            <person name="Kwon J.K."/>
            <person name="Lee H.Y."/>
            <person name="Koo N."/>
            <person name="Hong Y."/>
            <person name="Kim R.W."/>
            <person name="Kang W.H."/>
            <person name="Huh J.H."/>
            <person name="Kang B.C."/>
            <person name="Yang T.J."/>
            <person name="Lee Y.H."/>
            <person name="Bennetzen J.L."/>
            <person name="Choi D."/>
        </authorList>
    </citation>
    <scope>NUCLEOTIDE SEQUENCE [LARGE SCALE GENOMIC DNA]</scope>
    <source>
        <strain evidence="4">cv. CM334</strain>
    </source>
</reference>
<feature type="domain" description="Retroviral polymerase SH3-like" evidence="2">
    <location>
        <begin position="4"/>
        <end position="34"/>
    </location>
</feature>
<name>A0A2G2Y8U1_CAPAN</name>
<accession>A0A2G2Y8U1</accession>
<evidence type="ECO:0000313" key="4">
    <source>
        <dbReference type="Proteomes" id="UP000222542"/>
    </source>
</evidence>
<evidence type="ECO:0000256" key="1">
    <source>
        <dbReference type="SAM" id="MobiDB-lite"/>
    </source>
</evidence>
<feature type="region of interest" description="Disordered" evidence="1">
    <location>
        <begin position="118"/>
        <end position="149"/>
    </location>
</feature>
<dbReference type="InterPro" id="IPR057670">
    <property type="entry name" value="SH3_retrovirus"/>
</dbReference>
<dbReference type="Pfam" id="PF25597">
    <property type="entry name" value="SH3_retrovirus"/>
    <property type="match status" value="1"/>
</dbReference>
<evidence type="ECO:0000259" key="2">
    <source>
        <dbReference type="Pfam" id="PF25597"/>
    </source>
</evidence>
<reference evidence="3 4" key="1">
    <citation type="journal article" date="2014" name="Nat. Genet.">
        <title>Genome sequence of the hot pepper provides insights into the evolution of pungency in Capsicum species.</title>
        <authorList>
            <person name="Kim S."/>
            <person name="Park M."/>
            <person name="Yeom S.I."/>
            <person name="Kim Y.M."/>
            <person name="Lee J.M."/>
            <person name="Lee H.A."/>
            <person name="Seo E."/>
            <person name="Choi J."/>
            <person name="Cheong K."/>
            <person name="Kim K.T."/>
            <person name="Jung K."/>
            <person name="Lee G.W."/>
            <person name="Oh S.K."/>
            <person name="Bae C."/>
            <person name="Kim S.B."/>
            <person name="Lee H.Y."/>
            <person name="Kim S.Y."/>
            <person name="Kim M.S."/>
            <person name="Kang B.C."/>
            <person name="Jo Y.D."/>
            <person name="Yang H.B."/>
            <person name="Jeong H.J."/>
            <person name="Kang W.H."/>
            <person name="Kwon J.K."/>
            <person name="Shin C."/>
            <person name="Lim J.Y."/>
            <person name="Park J.H."/>
            <person name="Huh J.H."/>
            <person name="Kim J.S."/>
            <person name="Kim B.D."/>
            <person name="Cohen O."/>
            <person name="Paran I."/>
            <person name="Suh M.C."/>
            <person name="Lee S.B."/>
            <person name="Kim Y.K."/>
            <person name="Shin Y."/>
            <person name="Noh S.J."/>
            <person name="Park J."/>
            <person name="Seo Y.S."/>
            <person name="Kwon S.Y."/>
            <person name="Kim H.A."/>
            <person name="Park J.M."/>
            <person name="Kim H.J."/>
            <person name="Choi S.B."/>
            <person name="Bosland P.W."/>
            <person name="Reeves G."/>
            <person name="Jo S.H."/>
            <person name="Lee B.W."/>
            <person name="Cho H.T."/>
            <person name="Choi H.S."/>
            <person name="Lee M.S."/>
            <person name="Yu Y."/>
            <person name="Do Choi Y."/>
            <person name="Park B.S."/>
            <person name="van Deynze A."/>
            <person name="Ashrafi H."/>
            <person name="Hill T."/>
            <person name="Kim W.T."/>
            <person name="Pai H.S."/>
            <person name="Ahn H.K."/>
            <person name="Yeam I."/>
            <person name="Giovannoni J.J."/>
            <person name="Rose J.K."/>
            <person name="Sorensen I."/>
            <person name="Lee S.J."/>
            <person name="Kim R.W."/>
            <person name="Choi I.Y."/>
            <person name="Choi B.S."/>
            <person name="Lim J.S."/>
            <person name="Lee Y.H."/>
            <person name="Choi D."/>
        </authorList>
    </citation>
    <scope>NUCLEOTIDE SEQUENCE [LARGE SCALE GENOMIC DNA]</scope>
    <source>
        <strain evidence="4">cv. CM334</strain>
    </source>
</reference>
<evidence type="ECO:0000313" key="3">
    <source>
        <dbReference type="EMBL" id="PHT65971.1"/>
    </source>
</evidence>